<sequence>MEFGFCWCRNTTIGPQGSESATVMHQCLDTSVVGLHEFCRKRATYILRDARNIGQTDNSSAKRWDLRPSSRMDLTSADCPNDTCSSGRLPNGPSCKWWFSLAESSFESENDPLLLLDSTEINTFVSDKIKENIWNSEYADLTFLQNVHVQNYFDNSVQLTLTNNQLMLKSQSQIYIQRHPCRASEQFLGGLLNRTPLAVVTSAISSSVSVWLMTLQGHGQILTSFMDNLRLLDQYPQKQDAENLKTGFENEFPLGCLGPRAHFECNNF</sequence>
<evidence type="ECO:0000313" key="1">
    <source>
        <dbReference type="EMBL" id="WAR17906.1"/>
    </source>
</evidence>
<proteinExistence type="predicted"/>
<dbReference type="Proteomes" id="UP001164746">
    <property type="component" value="Chromosome 10"/>
</dbReference>
<reference evidence="1" key="1">
    <citation type="submission" date="2022-11" db="EMBL/GenBank/DDBJ databases">
        <title>Centuries of genome instability and evolution in soft-shell clam transmissible cancer (bioRxiv).</title>
        <authorList>
            <person name="Hart S.F.M."/>
            <person name="Yonemitsu M.A."/>
            <person name="Giersch R.M."/>
            <person name="Beal B.F."/>
            <person name="Arriagada G."/>
            <person name="Davis B.W."/>
            <person name="Ostrander E.A."/>
            <person name="Goff S.P."/>
            <person name="Metzger M.J."/>
        </authorList>
    </citation>
    <scope>NUCLEOTIDE SEQUENCE</scope>
    <source>
        <strain evidence="1">MELC-2E11</strain>
        <tissue evidence="1">Siphon/mantle</tissue>
    </source>
</reference>
<gene>
    <name evidence="1" type="ORF">MAR_032500</name>
</gene>
<accession>A0ABY7FF78</accession>
<dbReference type="EMBL" id="CP111021">
    <property type="protein sequence ID" value="WAR17906.1"/>
    <property type="molecule type" value="Genomic_DNA"/>
</dbReference>
<organism evidence="1 2">
    <name type="scientific">Mya arenaria</name>
    <name type="common">Soft-shell clam</name>
    <dbReference type="NCBI Taxonomy" id="6604"/>
    <lineage>
        <taxon>Eukaryota</taxon>
        <taxon>Metazoa</taxon>
        <taxon>Spiralia</taxon>
        <taxon>Lophotrochozoa</taxon>
        <taxon>Mollusca</taxon>
        <taxon>Bivalvia</taxon>
        <taxon>Autobranchia</taxon>
        <taxon>Heteroconchia</taxon>
        <taxon>Euheterodonta</taxon>
        <taxon>Imparidentia</taxon>
        <taxon>Neoheterodontei</taxon>
        <taxon>Myida</taxon>
        <taxon>Myoidea</taxon>
        <taxon>Myidae</taxon>
        <taxon>Mya</taxon>
    </lineage>
</organism>
<keyword evidence="2" id="KW-1185">Reference proteome</keyword>
<evidence type="ECO:0000313" key="2">
    <source>
        <dbReference type="Proteomes" id="UP001164746"/>
    </source>
</evidence>
<protein>
    <submittedName>
        <fullName evidence="1">Uncharacterized protein</fullName>
    </submittedName>
</protein>
<name>A0ABY7FF78_MYAAR</name>